<evidence type="ECO:0000313" key="2">
    <source>
        <dbReference type="EMBL" id="KAF7839450.1"/>
    </source>
</evidence>
<name>A0A834X7K8_9FABA</name>
<reference evidence="2" key="1">
    <citation type="submission" date="2020-09" db="EMBL/GenBank/DDBJ databases">
        <title>Genome-Enabled Discovery of Anthraquinone Biosynthesis in Senna tora.</title>
        <authorList>
            <person name="Kang S.-H."/>
            <person name="Pandey R.P."/>
            <person name="Lee C.-M."/>
            <person name="Sim J.-S."/>
            <person name="Jeong J.-T."/>
            <person name="Choi B.-S."/>
            <person name="Jung M."/>
            <person name="Ginzburg D."/>
            <person name="Zhao K."/>
            <person name="Won S.Y."/>
            <person name="Oh T.-J."/>
            <person name="Yu Y."/>
            <person name="Kim N.-H."/>
            <person name="Lee O.R."/>
            <person name="Lee T.-H."/>
            <person name="Bashyal P."/>
            <person name="Kim T.-S."/>
            <person name="Lee W.-H."/>
            <person name="Kawkins C."/>
            <person name="Kim C.-K."/>
            <person name="Kim J.S."/>
            <person name="Ahn B.O."/>
            <person name="Rhee S.Y."/>
            <person name="Sohng J.K."/>
        </authorList>
    </citation>
    <scope>NUCLEOTIDE SEQUENCE</scope>
    <source>
        <tissue evidence="2">Leaf</tissue>
    </source>
</reference>
<evidence type="ECO:0000313" key="3">
    <source>
        <dbReference type="Proteomes" id="UP000634136"/>
    </source>
</evidence>
<dbReference type="EMBL" id="JAAIUW010000003">
    <property type="protein sequence ID" value="KAF7839450.1"/>
    <property type="molecule type" value="Genomic_DNA"/>
</dbReference>
<protein>
    <submittedName>
        <fullName evidence="2">Uncharacterized protein</fullName>
    </submittedName>
</protein>
<organism evidence="2 3">
    <name type="scientific">Senna tora</name>
    <dbReference type="NCBI Taxonomy" id="362788"/>
    <lineage>
        <taxon>Eukaryota</taxon>
        <taxon>Viridiplantae</taxon>
        <taxon>Streptophyta</taxon>
        <taxon>Embryophyta</taxon>
        <taxon>Tracheophyta</taxon>
        <taxon>Spermatophyta</taxon>
        <taxon>Magnoliopsida</taxon>
        <taxon>eudicotyledons</taxon>
        <taxon>Gunneridae</taxon>
        <taxon>Pentapetalae</taxon>
        <taxon>rosids</taxon>
        <taxon>fabids</taxon>
        <taxon>Fabales</taxon>
        <taxon>Fabaceae</taxon>
        <taxon>Caesalpinioideae</taxon>
        <taxon>Cassia clade</taxon>
        <taxon>Senna</taxon>
    </lineage>
</organism>
<gene>
    <name evidence="2" type="ORF">G2W53_007932</name>
</gene>
<keyword evidence="3" id="KW-1185">Reference proteome</keyword>
<dbReference type="AlphaFoldDB" id="A0A834X7K8"/>
<proteinExistence type="predicted"/>
<comment type="caution">
    <text evidence="2">The sequence shown here is derived from an EMBL/GenBank/DDBJ whole genome shotgun (WGS) entry which is preliminary data.</text>
</comment>
<dbReference type="Proteomes" id="UP000634136">
    <property type="component" value="Unassembled WGS sequence"/>
</dbReference>
<evidence type="ECO:0000256" key="1">
    <source>
        <dbReference type="SAM" id="MobiDB-lite"/>
    </source>
</evidence>
<sequence length="138" mass="15609">MTPNMMIPTWQPTSPSLEDNGLDVAALLERKKSEHLARKEQSRIQDLREYQPLLEEVNNLLACVSWLNLDREVHDLLEELCSKKETLEAIISRLMSSVTKPNVLKKALEDPCADEPSSPPFSPSSEEGLETDEWHAAL</sequence>
<accession>A0A834X7K8</accession>
<feature type="region of interest" description="Disordered" evidence="1">
    <location>
        <begin position="106"/>
        <end position="138"/>
    </location>
</feature>